<dbReference type="GO" id="GO:0005549">
    <property type="term" value="F:odorant binding"/>
    <property type="evidence" value="ECO:0007669"/>
    <property type="project" value="InterPro"/>
</dbReference>
<keyword evidence="4 10" id="KW-0812">Transmembrane</keyword>
<evidence type="ECO:0000256" key="9">
    <source>
        <dbReference type="ARBA" id="ARBA00023224"/>
    </source>
</evidence>
<evidence type="ECO:0000256" key="10">
    <source>
        <dbReference type="SAM" id="Phobius"/>
    </source>
</evidence>
<comment type="subcellular location">
    <subcellularLocation>
        <location evidence="1">Cell membrane</location>
        <topology evidence="1">Multi-pass membrane protein</topology>
    </subcellularLocation>
</comment>
<dbReference type="AlphaFoldDB" id="A0AA38J026"/>
<sequence>MANFSWEHTIRVNILILKFTGLWPKDNEGYRFNTYAIFSAAVLLLVNSHTIFQTVNIYFVSDLTELSAIIFILFTEWLSSIKMYYFIRNMKILKKLMVEAESDDFQPRNKEQIATVQVTVKMWKTIYFAYYVPVIITLVLWSVFPLVDGTFRQYRLPYSVWYPYNTKKSPMYEITYFYQMVSFWTIAITDFNMDTMVAALMMFSDAQCDILCNDLKNLPSSNYNEKLILCIKHHKKILRFSKGCNHFFNEISLCQFFVSVASLAMAMFRLTLVKPTSGECFSILFYLGSITTEIFLYCWFGNELELKVGP</sequence>
<keyword evidence="6 10" id="KW-1133">Transmembrane helix</keyword>
<feature type="transmembrane region" description="Helical" evidence="10">
    <location>
        <begin position="283"/>
        <end position="300"/>
    </location>
</feature>
<keyword evidence="5" id="KW-0552">Olfaction</keyword>
<evidence type="ECO:0000256" key="1">
    <source>
        <dbReference type="ARBA" id="ARBA00004651"/>
    </source>
</evidence>
<dbReference type="InterPro" id="IPR004117">
    <property type="entry name" value="7tm6_olfct_rcpt"/>
</dbReference>
<dbReference type="GO" id="GO:0007165">
    <property type="term" value="P:signal transduction"/>
    <property type="evidence" value="ECO:0007669"/>
    <property type="project" value="UniProtKB-KW"/>
</dbReference>
<feature type="transmembrane region" description="Helical" evidence="10">
    <location>
        <begin position="35"/>
        <end position="60"/>
    </location>
</feature>
<dbReference type="Proteomes" id="UP001168821">
    <property type="component" value="Unassembled WGS sequence"/>
</dbReference>
<evidence type="ECO:0000313" key="12">
    <source>
        <dbReference type="Proteomes" id="UP001168821"/>
    </source>
</evidence>
<dbReference type="EMBL" id="JALNTZ010000002">
    <property type="protein sequence ID" value="KAJ3663357.1"/>
    <property type="molecule type" value="Genomic_DNA"/>
</dbReference>
<protein>
    <recommendedName>
        <fullName evidence="13">7tm 6 domain containing protein</fullName>
    </recommendedName>
</protein>
<evidence type="ECO:0000256" key="3">
    <source>
        <dbReference type="ARBA" id="ARBA00022606"/>
    </source>
</evidence>
<feature type="transmembrane region" description="Helical" evidence="10">
    <location>
        <begin position="128"/>
        <end position="147"/>
    </location>
</feature>
<dbReference type="PANTHER" id="PTHR21137">
    <property type="entry name" value="ODORANT RECEPTOR"/>
    <property type="match status" value="1"/>
</dbReference>
<keyword evidence="3" id="KW-0716">Sensory transduction</keyword>
<evidence type="ECO:0000256" key="7">
    <source>
        <dbReference type="ARBA" id="ARBA00023136"/>
    </source>
</evidence>
<evidence type="ECO:0000256" key="4">
    <source>
        <dbReference type="ARBA" id="ARBA00022692"/>
    </source>
</evidence>
<evidence type="ECO:0000256" key="6">
    <source>
        <dbReference type="ARBA" id="ARBA00022989"/>
    </source>
</evidence>
<organism evidence="11 12">
    <name type="scientific">Zophobas morio</name>
    <dbReference type="NCBI Taxonomy" id="2755281"/>
    <lineage>
        <taxon>Eukaryota</taxon>
        <taxon>Metazoa</taxon>
        <taxon>Ecdysozoa</taxon>
        <taxon>Arthropoda</taxon>
        <taxon>Hexapoda</taxon>
        <taxon>Insecta</taxon>
        <taxon>Pterygota</taxon>
        <taxon>Neoptera</taxon>
        <taxon>Endopterygota</taxon>
        <taxon>Coleoptera</taxon>
        <taxon>Polyphaga</taxon>
        <taxon>Cucujiformia</taxon>
        <taxon>Tenebrionidae</taxon>
        <taxon>Zophobas</taxon>
    </lineage>
</organism>
<gene>
    <name evidence="11" type="ORF">Zmor_007643</name>
</gene>
<evidence type="ECO:0000256" key="8">
    <source>
        <dbReference type="ARBA" id="ARBA00023170"/>
    </source>
</evidence>
<accession>A0AA38J026</accession>
<dbReference type="GO" id="GO:0004984">
    <property type="term" value="F:olfactory receptor activity"/>
    <property type="evidence" value="ECO:0007669"/>
    <property type="project" value="InterPro"/>
</dbReference>
<name>A0AA38J026_9CUCU</name>
<feature type="transmembrane region" description="Helical" evidence="10">
    <location>
        <begin position="66"/>
        <end position="87"/>
    </location>
</feature>
<dbReference type="PANTHER" id="PTHR21137:SF35">
    <property type="entry name" value="ODORANT RECEPTOR 19A-RELATED"/>
    <property type="match status" value="1"/>
</dbReference>
<evidence type="ECO:0000256" key="5">
    <source>
        <dbReference type="ARBA" id="ARBA00022725"/>
    </source>
</evidence>
<keyword evidence="9" id="KW-0807">Transducer</keyword>
<feature type="transmembrane region" description="Helical" evidence="10">
    <location>
        <begin position="247"/>
        <end position="271"/>
    </location>
</feature>
<evidence type="ECO:0000313" key="11">
    <source>
        <dbReference type="EMBL" id="KAJ3663357.1"/>
    </source>
</evidence>
<evidence type="ECO:0000256" key="2">
    <source>
        <dbReference type="ARBA" id="ARBA00022475"/>
    </source>
</evidence>
<proteinExistence type="predicted"/>
<dbReference type="GO" id="GO:0005886">
    <property type="term" value="C:plasma membrane"/>
    <property type="evidence" value="ECO:0007669"/>
    <property type="project" value="UniProtKB-SubCell"/>
</dbReference>
<feature type="transmembrane region" description="Helical" evidence="10">
    <location>
        <begin position="176"/>
        <end position="193"/>
    </location>
</feature>
<keyword evidence="8" id="KW-0675">Receptor</keyword>
<dbReference type="Pfam" id="PF02949">
    <property type="entry name" value="7tm_6"/>
    <property type="match status" value="1"/>
</dbReference>
<keyword evidence="12" id="KW-1185">Reference proteome</keyword>
<reference evidence="11" key="1">
    <citation type="journal article" date="2023" name="G3 (Bethesda)">
        <title>Whole genome assemblies of Zophobas morio and Tenebrio molitor.</title>
        <authorList>
            <person name="Kaur S."/>
            <person name="Stinson S.A."/>
            <person name="diCenzo G.C."/>
        </authorList>
    </citation>
    <scope>NUCLEOTIDE SEQUENCE</scope>
    <source>
        <strain evidence="11">QUZm001</strain>
    </source>
</reference>
<evidence type="ECO:0008006" key="13">
    <source>
        <dbReference type="Google" id="ProtNLM"/>
    </source>
</evidence>
<keyword evidence="2" id="KW-1003">Cell membrane</keyword>
<keyword evidence="7 10" id="KW-0472">Membrane</keyword>
<comment type="caution">
    <text evidence="11">The sequence shown here is derived from an EMBL/GenBank/DDBJ whole genome shotgun (WGS) entry which is preliminary data.</text>
</comment>